<evidence type="ECO:0000256" key="2">
    <source>
        <dbReference type="ARBA" id="ARBA00007025"/>
    </source>
</evidence>
<dbReference type="SUPFAM" id="SSF52540">
    <property type="entry name" value="P-loop containing nucleoside triphosphate hydrolases"/>
    <property type="match status" value="2"/>
</dbReference>
<protein>
    <recommendedName>
        <fullName evidence="17">DNA repair and recombination protein RAD26</fullName>
    </recommendedName>
</protein>
<evidence type="ECO:0000256" key="9">
    <source>
        <dbReference type="ARBA" id="ARBA00023204"/>
    </source>
</evidence>
<keyword evidence="11" id="KW-0175">Coiled coil</keyword>
<evidence type="ECO:0000313" key="15">
    <source>
        <dbReference type="EMBL" id="OAG37660.1"/>
    </source>
</evidence>
<dbReference type="InterPro" id="IPR038718">
    <property type="entry name" value="SNF2-like_sf"/>
</dbReference>
<dbReference type="RefSeq" id="XP_022509612.1">
    <property type="nucleotide sequence ID" value="XM_022658092.1"/>
</dbReference>
<evidence type="ECO:0000256" key="1">
    <source>
        <dbReference type="ARBA" id="ARBA00004123"/>
    </source>
</evidence>
<dbReference type="AlphaFoldDB" id="A0A177F2E4"/>
<dbReference type="PROSITE" id="PS51194">
    <property type="entry name" value="HELICASE_CTER"/>
    <property type="match status" value="1"/>
</dbReference>
<dbReference type="GO" id="GO:0016787">
    <property type="term" value="F:hydrolase activity"/>
    <property type="evidence" value="ECO:0007669"/>
    <property type="project" value="UniProtKB-KW"/>
</dbReference>
<feature type="compositionally biased region" description="Basic residues" evidence="12">
    <location>
        <begin position="285"/>
        <end position="294"/>
    </location>
</feature>
<feature type="region of interest" description="Disordered" evidence="12">
    <location>
        <begin position="1048"/>
        <end position="1128"/>
    </location>
</feature>
<dbReference type="OrthoDB" id="413460at2759"/>
<dbReference type="InterPro" id="IPR027417">
    <property type="entry name" value="P-loop_NTPase"/>
</dbReference>
<dbReference type="GO" id="GO:0006283">
    <property type="term" value="P:transcription-coupled nucleotide-excision repair"/>
    <property type="evidence" value="ECO:0007669"/>
    <property type="project" value="TreeGrafter"/>
</dbReference>
<evidence type="ECO:0000256" key="11">
    <source>
        <dbReference type="SAM" id="Coils"/>
    </source>
</evidence>
<dbReference type="CDD" id="cd18793">
    <property type="entry name" value="SF2_C_SNF"/>
    <property type="match status" value="1"/>
</dbReference>
<feature type="compositionally biased region" description="Polar residues" evidence="12">
    <location>
        <begin position="1048"/>
        <end position="1125"/>
    </location>
</feature>
<dbReference type="Pfam" id="PF00176">
    <property type="entry name" value="SNF2-rel_dom"/>
    <property type="match status" value="1"/>
</dbReference>
<feature type="domain" description="Helicase ATP-binding" evidence="13">
    <location>
        <begin position="399"/>
        <end position="596"/>
    </location>
</feature>
<dbReference type="InterPro" id="IPR001650">
    <property type="entry name" value="Helicase_C-like"/>
</dbReference>
<feature type="compositionally biased region" description="Acidic residues" evidence="12">
    <location>
        <begin position="255"/>
        <end position="277"/>
    </location>
</feature>
<evidence type="ECO:0000256" key="6">
    <source>
        <dbReference type="ARBA" id="ARBA00022806"/>
    </source>
</evidence>
<comment type="caution">
    <text evidence="15">The sequence shown here is derived from an EMBL/GenBank/DDBJ whole genome shotgun (WGS) entry which is preliminary data.</text>
</comment>
<dbReference type="Proteomes" id="UP000077002">
    <property type="component" value="Unassembled WGS sequence"/>
</dbReference>
<evidence type="ECO:0000256" key="4">
    <source>
        <dbReference type="ARBA" id="ARBA00022763"/>
    </source>
</evidence>
<name>A0A177F2E4_9EURO</name>
<feature type="region of interest" description="Disordered" evidence="12">
    <location>
        <begin position="918"/>
        <end position="949"/>
    </location>
</feature>
<dbReference type="InterPro" id="IPR058951">
    <property type="entry name" value="WHD_Rad26_CSB-like"/>
</dbReference>
<keyword evidence="5" id="KW-0378">Hydrolase</keyword>
<evidence type="ECO:0008006" key="17">
    <source>
        <dbReference type="Google" id="ProtNLM"/>
    </source>
</evidence>
<dbReference type="FunFam" id="3.40.50.10810:FF:000039">
    <property type="entry name" value="DNA repair protein Rhp26/Rad26"/>
    <property type="match status" value="1"/>
</dbReference>
<dbReference type="SMART" id="SM00490">
    <property type="entry name" value="HELICc"/>
    <property type="match status" value="1"/>
</dbReference>
<dbReference type="GO" id="GO:0005634">
    <property type="term" value="C:nucleus"/>
    <property type="evidence" value="ECO:0007669"/>
    <property type="project" value="TreeGrafter"/>
</dbReference>
<evidence type="ECO:0000313" key="16">
    <source>
        <dbReference type="Proteomes" id="UP000077002"/>
    </source>
</evidence>
<proteinExistence type="inferred from homology"/>
<dbReference type="PANTHER" id="PTHR45629">
    <property type="entry name" value="SNF2/RAD54 FAMILY MEMBER"/>
    <property type="match status" value="1"/>
</dbReference>
<comment type="subcellular location">
    <subcellularLocation>
        <location evidence="1">Nucleus</location>
    </subcellularLocation>
</comment>
<dbReference type="Pfam" id="PF25875">
    <property type="entry name" value="WHD_Rad26_CSB"/>
    <property type="match status" value="1"/>
</dbReference>
<feature type="region of interest" description="Disordered" evidence="12">
    <location>
        <begin position="193"/>
        <end position="295"/>
    </location>
</feature>
<evidence type="ECO:0000256" key="12">
    <source>
        <dbReference type="SAM" id="MobiDB-lite"/>
    </source>
</evidence>
<evidence type="ECO:0000256" key="10">
    <source>
        <dbReference type="ARBA" id="ARBA00023242"/>
    </source>
</evidence>
<reference evidence="15 16" key="1">
    <citation type="submission" date="2016-03" db="EMBL/GenBank/DDBJ databases">
        <title>Draft genome sequence of the Fonsecaea monophora CBS 269.37.</title>
        <authorList>
            <person name="Bombassaro A."/>
            <person name="Vinicius W.A."/>
            <person name="De Hoog S."/>
            <person name="Sun J."/>
            <person name="Souza E.M."/>
            <person name="Raittz R.T."/>
            <person name="Costa F."/>
            <person name="Leao A.C."/>
            <person name="Tadra-Sfeir M.Z."/>
            <person name="Baura V."/>
            <person name="Balsanelli E."/>
            <person name="Pedrosa F.O."/>
            <person name="Moreno L.F."/>
            <person name="Steffens M.B."/>
            <person name="Xi L."/>
            <person name="Bocca A.L."/>
            <person name="Felipe M.S."/>
            <person name="Teixeira M."/>
            <person name="Telles Filho F.Q."/>
            <person name="Azevedo C.M."/>
            <person name="Gomes R."/>
            <person name="Vicente V.A."/>
        </authorList>
    </citation>
    <scope>NUCLEOTIDE SEQUENCE [LARGE SCALE GENOMIC DNA]</scope>
    <source>
        <strain evidence="15 16">CBS 269.37</strain>
    </source>
</reference>
<dbReference type="InterPro" id="IPR000330">
    <property type="entry name" value="SNF2_N"/>
</dbReference>
<evidence type="ECO:0000259" key="14">
    <source>
        <dbReference type="PROSITE" id="PS51194"/>
    </source>
</evidence>
<dbReference type="GeneID" id="34603292"/>
<dbReference type="InterPro" id="IPR050496">
    <property type="entry name" value="SNF2_RAD54_helicase_repair"/>
</dbReference>
<keyword evidence="6" id="KW-0347">Helicase</keyword>
<keyword evidence="7" id="KW-0067">ATP-binding</keyword>
<feature type="coiled-coil region" evidence="11">
    <location>
        <begin position="64"/>
        <end position="135"/>
    </location>
</feature>
<dbReference type="SMART" id="SM00487">
    <property type="entry name" value="DEXDc"/>
    <property type="match status" value="1"/>
</dbReference>
<dbReference type="Gene3D" id="3.40.50.300">
    <property type="entry name" value="P-loop containing nucleotide triphosphate hydrolases"/>
    <property type="match status" value="1"/>
</dbReference>
<accession>A0A177F2E4</accession>
<dbReference type="CDD" id="cd18000">
    <property type="entry name" value="DEXHc_ERCC6"/>
    <property type="match status" value="1"/>
</dbReference>
<dbReference type="Pfam" id="PF00271">
    <property type="entry name" value="Helicase_C"/>
    <property type="match status" value="1"/>
</dbReference>
<dbReference type="CDD" id="cd22254">
    <property type="entry name" value="CSB_WHD"/>
    <property type="match status" value="1"/>
</dbReference>
<dbReference type="InterPro" id="IPR014001">
    <property type="entry name" value="Helicase_ATP-bd"/>
</dbReference>
<dbReference type="GO" id="GO:0005524">
    <property type="term" value="F:ATP binding"/>
    <property type="evidence" value="ECO:0007669"/>
    <property type="project" value="InterPro"/>
</dbReference>
<sequence>MDIEGEQGTSHHPTAEHDKMAELPSSQSAEALRLRNLDAQVRDQDDLERDIGREADRLLFEQAHQRDQQRLEKSEAQKEKLQNQIKKTRDDMLRPIGTTQRARLRLDIDRMQSQIQDLDNDIAEIKERMKDRENNAGMADQHDALAAGRLPNETQRDYLIRTGKITPFSKFGLTTHGESSTTLQGALLDAEEEPDLPADVEPRAEGAKSMSHRNLRQPGFATGFTDSSTEDDIQADQPRKRRRLINQLPTKDEDSSSYDDGEVEDQAFSESEDESDDQMPTTSGKRQRKSRKTVAHVEDEIEDFRGVDDGNESVYKSRLQKWAVRRRRARRHATRNTAGNGHEQGETEEEEDTETLAEEEAYLPHPEIPDTLFDDGYKLPGDIFPSLFDYQKTGVQWLYELYTQQVGGIIGDEMGLGKTIQIIAFLAGLHYSKKLDKPIIVVCPATVMKQWVNEFHRWWPPFRVTILHSSGSGMVNLRNESSKEDRLLDIEWDPTRRQQPLNAAQKAARKVLRPILEEGGVLVTTYSGLQTYAPLLIPVDWQYAILDEGHKIRNPNTAITIYCKELRTPNRIILSGTPMQNNLIELWSLFDFVFPMRLGTLVNFRNQFEIPIRQGGYANASNLQVQTAFKCAETLKDAISPYLLQRFKIDVASDLPKKSEQVLFCKLTPLQRDEYKRFIGSGEMDAIMNGKRQVLYGVDILRKICNHPDLTDHKRLSIKAGYNYGDPSKSGKMKVVGSLLELWKETGHKTLLFAQHRIMLDILEKYVRSLSGFKYRRMDGNTPIQLRQSMVDEFNTDPGLHVFLLTTKVGGLGINLTGADRVIIYDPDWNPSTDLQARERAWRLGQKREVAIYRLMTAGTIEEKIYHRQIFKQFLTNKILKDPKQRQTFHLSDLHDLFSLGNEGEPTETSILFKDAQVKHPSTSPDAPATNSITNKSEPTSIAGDTTIGALPGISSMEQYAGEIEEEEQANKEGANNSEDKMMEGIFSRAGIHSAVEHDTIIDGKSGKKVAADPVLVEQEARKVAAEAARELRRAGEVARTVPIGTPTWTGQFGISGRPQETTAQRAFSSNTRNRGGGVQSSSLLANLQQRQGLAPSRDSTPRTASPARSTDSTASVSRGATPTLPQGKDFGKLIRDYLTTHGGSVYTQMLIDHFNRFCTTPQATLEFKETLKLIAKLEKGSRGRGRWVLKDEYKK</sequence>
<dbReference type="GO" id="GO:0008094">
    <property type="term" value="F:ATP-dependent activity, acting on DNA"/>
    <property type="evidence" value="ECO:0007669"/>
    <property type="project" value="TreeGrafter"/>
</dbReference>
<keyword evidence="10" id="KW-0539">Nucleus</keyword>
<comment type="similarity">
    <text evidence="2">Belongs to the SNF2/RAD54 helicase family.</text>
</comment>
<dbReference type="EMBL" id="LVKK01000068">
    <property type="protein sequence ID" value="OAG37660.1"/>
    <property type="molecule type" value="Genomic_DNA"/>
</dbReference>
<feature type="region of interest" description="Disordered" evidence="12">
    <location>
        <begin position="329"/>
        <end position="368"/>
    </location>
</feature>
<keyword evidence="16" id="KW-1185">Reference proteome</keyword>
<evidence type="ECO:0000256" key="5">
    <source>
        <dbReference type="ARBA" id="ARBA00022801"/>
    </source>
</evidence>
<keyword evidence="9" id="KW-0234">DNA repair</keyword>
<feature type="compositionally biased region" description="Acidic residues" evidence="12">
    <location>
        <begin position="346"/>
        <end position="361"/>
    </location>
</feature>
<feature type="region of interest" description="Disordered" evidence="12">
    <location>
        <begin position="1"/>
        <end position="29"/>
    </location>
</feature>
<feature type="compositionally biased region" description="Polar residues" evidence="12">
    <location>
        <begin position="920"/>
        <end position="944"/>
    </location>
</feature>
<keyword evidence="3" id="KW-0547">Nucleotide-binding</keyword>
<evidence type="ECO:0000256" key="7">
    <source>
        <dbReference type="ARBA" id="ARBA00022840"/>
    </source>
</evidence>
<dbReference type="Gene3D" id="3.40.50.10810">
    <property type="entry name" value="Tandem AAA-ATPase domain"/>
    <property type="match status" value="1"/>
</dbReference>
<dbReference type="PROSITE" id="PS51192">
    <property type="entry name" value="HELICASE_ATP_BIND_1"/>
    <property type="match status" value="1"/>
</dbReference>
<feature type="domain" description="Helicase C-terminal" evidence="14">
    <location>
        <begin position="734"/>
        <end position="892"/>
    </location>
</feature>
<evidence type="ECO:0000256" key="8">
    <source>
        <dbReference type="ARBA" id="ARBA00023125"/>
    </source>
</evidence>
<dbReference type="PANTHER" id="PTHR45629:SF7">
    <property type="entry name" value="DNA EXCISION REPAIR PROTEIN ERCC-6-RELATED"/>
    <property type="match status" value="1"/>
</dbReference>
<keyword evidence="8" id="KW-0238">DNA-binding</keyword>
<evidence type="ECO:0000259" key="13">
    <source>
        <dbReference type="PROSITE" id="PS51192"/>
    </source>
</evidence>
<dbReference type="InterPro" id="IPR049730">
    <property type="entry name" value="SNF2/RAD54-like_C"/>
</dbReference>
<organism evidence="15 16">
    <name type="scientific">Fonsecaea monophora</name>
    <dbReference type="NCBI Taxonomy" id="254056"/>
    <lineage>
        <taxon>Eukaryota</taxon>
        <taxon>Fungi</taxon>
        <taxon>Dikarya</taxon>
        <taxon>Ascomycota</taxon>
        <taxon>Pezizomycotina</taxon>
        <taxon>Eurotiomycetes</taxon>
        <taxon>Chaetothyriomycetidae</taxon>
        <taxon>Chaetothyriales</taxon>
        <taxon>Herpotrichiellaceae</taxon>
        <taxon>Fonsecaea</taxon>
    </lineage>
</organism>
<evidence type="ECO:0000256" key="3">
    <source>
        <dbReference type="ARBA" id="ARBA00022741"/>
    </source>
</evidence>
<gene>
    <name evidence="15" type="ORF">AYO21_08144</name>
</gene>
<keyword evidence="4" id="KW-0227">DNA damage</keyword>